<dbReference type="InterPro" id="IPR022413">
    <property type="entry name" value="ATP-guanido_PTrfase_N"/>
</dbReference>
<dbReference type="OrthoDB" id="430219at2759"/>
<dbReference type="PANTHER" id="PTHR11547">
    <property type="entry name" value="ARGININE OR CREATINE KINASE"/>
    <property type="match status" value="1"/>
</dbReference>
<dbReference type="PROSITE" id="PS51509">
    <property type="entry name" value="PHOSPHAGEN_KINASE_N"/>
    <property type="match status" value="1"/>
</dbReference>
<organism evidence="3 4">
    <name type="scientific">Bugula neritina</name>
    <name type="common">Brown bryozoan</name>
    <name type="synonym">Sertularia neritina</name>
    <dbReference type="NCBI Taxonomy" id="10212"/>
    <lineage>
        <taxon>Eukaryota</taxon>
        <taxon>Metazoa</taxon>
        <taxon>Spiralia</taxon>
        <taxon>Lophotrochozoa</taxon>
        <taxon>Bryozoa</taxon>
        <taxon>Gymnolaemata</taxon>
        <taxon>Cheilostomatida</taxon>
        <taxon>Flustrina</taxon>
        <taxon>Buguloidea</taxon>
        <taxon>Bugulidae</taxon>
        <taxon>Bugula</taxon>
    </lineage>
</organism>
<comment type="caution">
    <text evidence="3">The sequence shown here is derived from an EMBL/GenBank/DDBJ whole genome shotgun (WGS) entry which is preliminary data.</text>
</comment>
<sequence length="138" mass="15184">MLLVLHLVGKLNGEYASIAALPVSAASISSFDNYPDFEGHKHLIGKLLTRELYDQLKGLKTHSGCTLDRCMQGGVDNYDFSVGCAMGDEESYTLFGDVMYSVIEGRHVGYKRTDIHKSDLDPSKLIGGDLDPQLCRLD</sequence>
<proteinExistence type="inferred from homology"/>
<dbReference type="SUPFAM" id="SSF48034">
    <property type="entry name" value="Guanido kinase N-terminal domain"/>
    <property type="match status" value="1"/>
</dbReference>
<evidence type="ECO:0000256" key="1">
    <source>
        <dbReference type="PROSITE-ProRule" id="PRU00842"/>
    </source>
</evidence>
<dbReference type="InterPro" id="IPR036802">
    <property type="entry name" value="ATP-guanido_PTrfase_N_sf"/>
</dbReference>
<dbReference type="Pfam" id="PF02807">
    <property type="entry name" value="ATP-gua_PtransN"/>
    <property type="match status" value="1"/>
</dbReference>
<dbReference type="PANTHER" id="PTHR11547:SF63">
    <property type="entry name" value="CREATINE KINASE M-TYPE"/>
    <property type="match status" value="1"/>
</dbReference>
<evidence type="ECO:0000313" key="4">
    <source>
        <dbReference type="Proteomes" id="UP000593567"/>
    </source>
</evidence>
<dbReference type="EMBL" id="VXIV02001763">
    <property type="protein sequence ID" value="KAF6030021.1"/>
    <property type="molecule type" value="Genomic_DNA"/>
</dbReference>
<evidence type="ECO:0000259" key="2">
    <source>
        <dbReference type="PROSITE" id="PS51509"/>
    </source>
</evidence>
<keyword evidence="4" id="KW-1185">Reference proteome</keyword>
<dbReference type="GO" id="GO:0004111">
    <property type="term" value="F:creatine kinase activity"/>
    <property type="evidence" value="ECO:0007669"/>
    <property type="project" value="InterPro"/>
</dbReference>
<comment type="similarity">
    <text evidence="1">Belongs to the ATP:guanido phosphotransferase family.</text>
</comment>
<feature type="domain" description="Phosphagen kinase N-terminal" evidence="2">
    <location>
        <begin position="24"/>
        <end position="108"/>
    </location>
</feature>
<dbReference type="AlphaFoldDB" id="A0A7J7JWF7"/>
<reference evidence="3" key="1">
    <citation type="submission" date="2020-06" db="EMBL/GenBank/DDBJ databases">
        <title>Draft genome of Bugula neritina, a colonial animal packing powerful symbionts and potential medicines.</title>
        <authorList>
            <person name="Rayko M."/>
        </authorList>
    </citation>
    <scope>NUCLEOTIDE SEQUENCE [LARGE SCALE GENOMIC DNA]</scope>
    <source>
        <strain evidence="3">Kwan_BN1</strain>
    </source>
</reference>
<dbReference type="Proteomes" id="UP000593567">
    <property type="component" value="Unassembled WGS sequence"/>
</dbReference>
<gene>
    <name evidence="3" type="ORF">EB796_011676</name>
</gene>
<dbReference type="Gene3D" id="1.10.135.10">
    <property type="entry name" value="ATP:guanido phosphotransferase, N-terminal domain"/>
    <property type="match status" value="1"/>
</dbReference>
<dbReference type="GO" id="GO:0046314">
    <property type="term" value="P:phosphocreatine biosynthetic process"/>
    <property type="evidence" value="ECO:0007669"/>
    <property type="project" value="InterPro"/>
</dbReference>
<dbReference type="GO" id="GO:0005615">
    <property type="term" value="C:extracellular space"/>
    <property type="evidence" value="ECO:0007669"/>
    <property type="project" value="TreeGrafter"/>
</dbReference>
<evidence type="ECO:0000313" key="3">
    <source>
        <dbReference type="EMBL" id="KAF6030021.1"/>
    </source>
</evidence>
<dbReference type="InterPro" id="IPR000749">
    <property type="entry name" value="ATP-guanido_PTrfase"/>
</dbReference>
<accession>A0A7J7JWF7</accession>
<name>A0A7J7JWF7_BUGNE</name>
<protein>
    <submittedName>
        <fullName evidence="3">Argk</fullName>
    </submittedName>
</protein>